<keyword evidence="1 3" id="KW-0251">Elongation factor</keyword>
<feature type="region of interest" description="Disordered" evidence="4">
    <location>
        <begin position="227"/>
        <end position="258"/>
    </location>
</feature>
<dbReference type="PANTHER" id="PTHR43986:SF1">
    <property type="entry name" value="ELONGATION FACTOR 1-GAMMA"/>
    <property type="match status" value="1"/>
</dbReference>
<dbReference type="PANTHER" id="PTHR43986">
    <property type="entry name" value="ELONGATION FACTOR 1-GAMMA"/>
    <property type="match status" value="1"/>
</dbReference>
<keyword evidence="9" id="KW-1185">Reference proteome</keyword>
<dbReference type="EMBL" id="MBFT01000410">
    <property type="protein sequence ID" value="PVU91560.1"/>
    <property type="molecule type" value="Genomic_DNA"/>
</dbReference>
<dbReference type="PROSITE" id="PS50405">
    <property type="entry name" value="GST_CTER"/>
    <property type="match status" value="1"/>
</dbReference>
<feature type="compositionally biased region" description="Basic and acidic residues" evidence="4">
    <location>
        <begin position="227"/>
        <end position="242"/>
    </location>
</feature>
<dbReference type="AlphaFoldDB" id="A0A2T9YGW4"/>
<dbReference type="SUPFAM" id="SSF47616">
    <property type="entry name" value="GST C-terminal domain-like"/>
    <property type="match status" value="1"/>
</dbReference>
<feature type="domain" description="GST C-terminal" evidence="7">
    <location>
        <begin position="90"/>
        <end position="219"/>
    </location>
</feature>
<reference evidence="8 9" key="1">
    <citation type="journal article" date="2018" name="MBio">
        <title>Comparative Genomics Reveals the Core Gene Toolbox for the Fungus-Insect Symbiosis.</title>
        <authorList>
            <person name="Wang Y."/>
            <person name="Stata M."/>
            <person name="Wang W."/>
            <person name="Stajich J.E."/>
            <person name="White M.M."/>
            <person name="Moncalvo J.M."/>
        </authorList>
    </citation>
    <scope>NUCLEOTIDE SEQUENCE [LARGE SCALE GENOMIC DNA]</scope>
    <source>
        <strain evidence="8 9">AUS-77-4</strain>
    </source>
</reference>
<evidence type="ECO:0000259" key="5">
    <source>
        <dbReference type="PROSITE" id="PS50040"/>
    </source>
</evidence>
<dbReference type="InterPro" id="IPR040079">
    <property type="entry name" value="Glutathione_S-Trfase"/>
</dbReference>
<dbReference type="InterPro" id="IPR036282">
    <property type="entry name" value="Glutathione-S-Trfase_C_sf"/>
</dbReference>
<evidence type="ECO:0000256" key="2">
    <source>
        <dbReference type="ARBA" id="ARBA00022917"/>
    </source>
</evidence>
<dbReference type="SFLD" id="SFLDS00019">
    <property type="entry name" value="Glutathione_Transferase_(cytos"/>
    <property type="match status" value="1"/>
</dbReference>
<evidence type="ECO:0000256" key="4">
    <source>
        <dbReference type="SAM" id="MobiDB-lite"/>
    </source>
</evidence>
<dbReference type="GO" id="GO:0005737">
    <property type="term" value="C:cytoplasm"/>
    <property type="evidence" value="ECO:0007669"/>
    <property type="project" value="TreeGrafter"/>
</dbReference>
<dbReference type="InterPro" id="IPR001662">
    <property type="entry name" value="EF1B_G_C"/>
</dbReference>
<dbReference type="GO" id="GO:0005634">
    <property type="term" value="C:nucleus"/>
    <property type="evidence" value="ECO:0007669"/>
    <property type="project" value="TreeGrafter"/>
</dbReference>
<keyword evidence="2 3" id="KW-0648">Protein biosynthesis</keyword>
<dbReference type="Pfam" id="PF02798">
    <property type="entry name" value="GST_N"/>
    <property type="match status" value="1"/>
</dbReference>
<accession>A0A2T9YGW4</accession>
<evidence type="ECO:0008006" key="10">
    <source>
        <dbReference type="Google" id="ProtNLM"/>
    </source>
</evidence>
<dbReference type="SUPFAM" id="SSF89942">
    <property type="entry name" value="eEF1-gamma domain"/>
    <property type="match status" value="1"/>
</dbReference>
<dbReference type="InterPro" id="IPR004045">
    <property type="entry name" value="Glutathione_S-Trfase_N"/>
</dbReference>
<evidence type="ECO:0000256" key="3">
    <source>
        <dbReference type="PROSITE-ProRule" id="PRU00519"/>
    </source>
</evidence>
<dbReference type="Gene3D" id="1.20.1050.10">
    <property type="match status" value="1"/>
</dbReference>
<dbReference type="SUPFAM" id="SSF52833">
    <property type="entry name" value="Thioredoxin-like"/>
    <property type="match status" value="1"/>
</dbReference>
<organism evidence="8 9">
    <name type="scientific">Furculomyces boomerangus</name>
    <dbReference type="NCBI Taxonomy" id="61424"/>
    <lineage>
        <taxon>Eukaryota</taxon>
        <taxon>Fungi</taxon>
        <taxon>Fungi incertae sedis</taxon>
        <taxon>Zoopagomycota</taxon>
        <taxon>Kickxellomycotina</taxon>
        <taxon>Harpellomycetes</taxon>
        <taxon>Harpellales</taxon>
        <taxon>Harpellaceae</taxon>
        <taxon>Furculomyces</taxon>
    </lineage>
</organism>
<dbReference type="Pfam" id="PF00043">
    <property type="entry name" value="GST_C"/>
    <property type="match status" value="1"/>
</dbReference>
<dbReference type="PROSITE" id="PS50404">
    <property type="entry name" value="GST_NTER"/>
    <property type="match status" value="1"/>
</dbReference>
<dbReference type="SFLD" id="SFLDG00358">
    <property type="entry name" value="Main_(cytGST)"/>
    <property type="match status" value="1"/>
</dbReference>
<dbReference type="InterPro" id="IPR036433">
    <property type="entry name" value="EF1B_G_C_sf"/>
</dbReference>
<protein>
    <recommendedName>
        <fullName evidence="10">Elongation factor 1-gamma</fullName>
    </recommendedName>
</protein>
<dbReference type="CDD" id="cd03181">
    <property type="entry name" value="GST_C_EF1Bgamma_like"/>
    <property type="match status" value="1"/>
</dbReference>
<name>A0A2T9YGW4_9FUNG</name>
<dbReference type="STRING" id="61424.A0A2T9YGW4"/>
<dbReference type="InterPro" id="IPR010987">
    <property type="entry name" value="Glutathione-S-Trfase_C-like"/>
</dbReference>
<dbReference type="InterPro" id="IPR036249">
    <property type="entry name" value="Thioredoxin-like_sf"/>
</dbReference>
<dbReference type="Pfam" id="PF00647">
    <property type="entry name" value="EF1G"/>
    <property type="match status" value="1"/>
</dbReference>
<dbReference type="Gene3D" id="3.30.70.1010">
    <property type="entry name" value="Translation elongation factor EF1B, gamma chain, conserved domain"/>
    <property type="match status" value="1"/>
</dbReference>
<proteinExistence type="predicted"/>
<dbReference type="FunFam" id="1.20.1050.10:FF:000006">
    <property type="entry name" value="Elongation factor 1 gamma"/>
    <property type="match status" value="1"/>
</dbReference>
<dbReference type="FunFam" id="3.30.70.1010:FF:000001">
    <property type="entry name" value="Elongation factor 1-gamma 1"/>
    <property type="match status" value="1"/>
</dbReference>
<dbReference type="Gene3D" id="3.40.30.10">
    <property type="entry name" value="Glutaredoxin"/>
    <property type="match status" value="1"/>
</dbReference>
<sequence>MPHSVKLIAQLDKTNHRFHKVKIISNIVGVNIETTPEFTLADAKSKEYTKLFPLGKVPGLIDGDFKLFDSNAIMFYLTSFAPQTSILGQNPKESALILQYMFMSEADIMPHITAVIYPLVGNIPYIKPVVQSAEAQLKKALLSLNTLLIDKTYLVGDRLTIADIDMVCNLSMPMRFVADEKYRKEIRNVTRYFKTMINKKEFKEVIPDFKFCVEMLKPPVVKKTEPKPAKVKAELKSKKETVPKPVKTGKDEGDDEAALAPKPKSALDLLPKSNFNLEDWKRFYSNNDTKPTAMDYFWKNFDPEGYSIWKVDYKYNDENTLVFMSNNLVGGFFNRLERARKYAFGVMLTLGVDNDNVISGYFVIRGQTIPEEVTDAADFESYSFVKVDHTDPTIKEEVGDYFAWEGPSLPKPFADGKAFK</sequence>
<evidence type="ECO:0000313" key="9">
    <source>
        <dbReference type="Proteomes" id="UP000245699"/>
    </source>
</evidence>
<evidence type="ECO:0000313" key="8">
    <source>
        <dbReference type="EMBL" id="PVU91560.1"/>
    </source>
</evidence>
<comment type="caution">
    <text evidence="8">The sequence shown here is derived from an EMBL/GenBank/DDBJ whole genome shotgun (WGS) entry which is preliminary data.</text>
</comment>
<dbReference type="SMART" id="SM01183">
    <property type="entry name" value="EF1G"/>
    <property type="match status" value="1"/>
</dbReference>
<dbReference type="Proteomes" id="UP000245699">
    <property type="component" value="Unassembled WGS sequence"/>
</dbReference>
<dbReference type="GO" id="GO:0003746">
    <property type="term" value="F:translation elongation factor activity"/>
    <property type="evidence" value="ECO:0007669"/>
    <property type="project" value="UniProtKB-UniRule"/>
</dbReference>
<dbReference type="InterPro" id="IPR004046">
    <property type="entry name" value="GST_C"/>
</dbReference>
<gene>
    <name evidence="8" type="ORF">BB559_004070</name>
</gene>
<evidence type="ECO:0000259" key="7">
    <source>
        <dbReference type="PROSITE" id="PS50405"/>
    </source>
</evidence>
<dbReference type="OrthoDB" id="249703at2759"/>
<evidence type="ECO:0000256" key="1">
    <source>
        <dbReference type="ARBA" id="ARBA00022768"/>
    </source>
</evidence>
<feature type="domain" description="EF-1-gamma C-terminal" evidence="5">
    <location>
        <begin position="263"/>
        <end position="420"/>
    </location>
</feature>
<dbReference type="PROSITE" id="PS50040">
    <property type="entry name" value="EF1G_C"/>
    <property type="match status" value="1"/>
</dbReference>
<evidence type="ECO:0000259" key="6">
    <source>
        <dbReference type="PROSITE" id="PS50404"/>
    </source>
</evidence>
<feature type="domain" description="GST N-terminal" evidence="6">
    <location>
        <begin position="5"/>
        <end position="85"/>
    </location>
</feature>
<dbReference type="InterPro" id="IPR050802">
    <property type="entry name" value="EF-GSTs"/>
</dbReference>